<sequence length="351" mass="36678">MRIAQVLTASEGGIGRHVADVTPRLVDLGHRVAIYCPRRTAAAQHFDRVGVPVRPLAALPLARGADVVHAHGYKAISLAAPLTRTLGPPLVGTWHNAVLAAGRAGQVGRALQRLSARAADLTLGASSDLVDLAAGLGARRARLGPVSAPATLAWLAYPPDEQREHTRAELGAGSARVVLSVGRLAAQKNYPMLLDVAARFRDRPGEAAVVFWVVGEGPERPALEARIAAEGLPVRLLGARDDVVALRYAADAFLLTSHWEARALVAQEALQHGLPFVGTAVGGVPELVGDAGLLVPPGDAEAAAAALTRVLGDPALADRLRTAGRARADAWPDGDAVALALELAYREVTRR</sequence>
<dbReference type="AlphaFoldDB" id="A0A7W3P6S0"/>
<evidence type="ECO:0000256" key="1">
    <source>
        <dbReference type="ARBA" id="ARBA00022676"/>
    </source>
</evidence>
<evidence type="ECO:0000259" key="3">
    <source>
        <dbReference type="Pfam" id="PF13579"/>
    </source>
</evidence>
<keyword evidence="1" id="KW-0328">Glycosyltransferase</keyword>
<keyword evidence="2 4" id="KW-0808">Transferase</keyword>
<keyword evidence="5" id="KW-1185">Reference proteome</keyword>
<dbReference type="EMBL" id="JACGWT010000004">
    <property type="protein sequence ID" value="MBA8795269.1"/>
    <property type="molecule type" value="Genomic_DNA"/>
</dbReference>
<dbReference type="Gene3D" id="3.40.50.2000">
    <property type="entry name" value="Glycogen Phosphorylase B"/>
    <property type="match status" value="2"/>
</dbReference>
<dbReference type="InterPro" id="IPR050194">
    <property type="entry name" value="Glycosyltransferase_grp1"/>
</dbReference>
<comment type="caution">
    <text evidence="4">The sequence shown here is derived from an EMBL/GenBank/DDBJ whole genome shotgun (WGS) entry which is preliminary data.</text>
</comment>
<evidence type="ECO:0000256" key="2">
    <source>
        <dbReference type="ARBA" id="ARBA00022679"/>
    </source>
</evidence>
<feature type="domain" description="Glycosyltransferase subfamily 4-like N-terminal" evidence="3">
    <location>
        <begin position="12"/>
        <end position="143"/>
    </location>
</feature>
<evidence type="ECO:0000313" key="5">
    <source>
        <dbReference type="Proteomes" id="UP000523079"/>
    </source>
</evidence>
<dbReference type="PANTHER" id="PTHR45947:SF3">
    <property type="entry name" value="SULFOQUINOVOSYL TRANSFERASE SQD2"/>
    <property type="match status" value="1"/>
</dbReference>
<accession>A0A7W3P6S0</accession>
<dbReference type="SUPFAM" id="SSF53756">
    <property type="entry name" value="UDP-Glycosyltransferase/glycogen phosphorylase"/>
    <property type="match status" value="1"/>
</dbReference>
<reference evidence="4 5" key="1">
    <citation type="submission" date="2020-07" db="EMBL/GenBank/DDBJ databases">
        <title>Sequencing the genomes of 1000 actinobacteria strains.</title>
        <authorList>
            <person name="Klenk H.-P."/>
        </authorList>
    </citation>
    <scope>NUCLEOTIDE SEQUENCE [LARGE SCALE GENOMIC DNA]</scope>
    <source>
        <strain evidence="4 5">DSM 100723</strain>
    </source>
</reference>
<evidence type="ECO:0000313" key="4">
    <source>
        <dbReference type="EMBL" id="MBA8795269.1"/>
    </source>
</evidence>
<dbReference type="RefSeq" id="WP_182560840.1">
    <property type="nucleotide sequence ID" value="NZ_JACGWT010000004.1"/>
</dbReference>
<dbReference type="PANTHER" id="PTHR45947">
    <property type="entry name" value="SULFOQUINOVOSYL TRANSFERASE SQD2"/>
    <property type="match status" value="1"/>
</dbReference>
<protein>
    <submittedName>
        <fullName evidence="4">Glycosyltransferase involved in cell wall biosynthesis</fullName>
    </submittedName>
</protein>
<dbReference type="CDD" id="cd03801">
    <property type="entry name" value="GT4_PimA-like"/>
    <property type="match status" value="1"/>
</dbReference>
<dbReference type="GO" id="GO:0016758">
    <property type="term" value="F:hexosyltransferase activity"/>
    <property type="evidence" value="ECO:0007669"/>
    <property type="project" value="TreeGrafter"/>
</dbReference>
<dbReference type="Pfam" id="PF13692">
    <property type="entry name" value="Glyco_trans_1_4"/>
    <property type="match status" value="1"/>
</dbReference>
<dbReference type="InterPro" id="IPR028098">
    <property type="entry name" value="Glyco_trans_4-like_N"/>
</dbReference>
<gene>
    <name evidence="4" type="ORF">FHX74_002897</name>
</gene>
<dbReference type="Proteomes" id="UP000523079">
    <property type="component" value="Unassembled WGS sequence"/>
</dbReference>
<dbReference type="GO" id="GO:1901137">
    <property type="term" value="P:carbohydrate derivative biosynthetic process"/>
    <property type="evidence" value="ECO:0007669"/>
    <property type="project" value="UniProtKB-ARBA"/>
</dbReference>
<proteinExistence type="predicted"/>
<organism evidence="4 5">
    <name type="scientific">Microlunatus kandeliicorticis</name>
    <dbReference type="NCBI Taxonomy" id="1759536"/>
    <lineage>
        <taxon>Bacteria</taxon>
        <taxon>Bacillati</taxon>
        <taxon>Actinomycetota</taxon>
        <taxon>Actinomycetes</taxon>
        <taxon>Propionibacteriales</taxon>
        <taxon>Propionibacteriaceae</taxon>
        <taxon>Microlunatus</taxon>
    </lineage>
</organism>
<name>A0A7W3P6S0_9ACTN</name>
<dbReference type="Pfam" id="PF13579">
    <property type="entry name" value="Glyco_trans_4_4"/>
    <property type="match status" value="1"/>
</dbReference>